<protein>
    <submittedName>
        <fullName evidence="2">Uncharacterized protein</fullName>
    </submittedName>
</protein>
<dbReference type="GeneTree" id="ENSGT00940000168012"/>
<evidence type="ECO:0000313" key="3">
    <source>
        <dbReference type="Proteomes" id="UP000233060"/>
    </source>
</evidence>
<name>A0A2K5NV84_CERAT</name>
<dbReference type="Proteomes" id="UP000233060">
    <property type="component" value="Unassembled WGS sequence"/>
</dbReference>
<dbReference type="AlphaFoldDB" id="A0A2K5NV84"/>
<keyword evidence="1" id="KW-0812">Transmembrane</keyword>
<dbReference type="STRING" id="9531.ENSCATP00000041448"/>
<evidence type="ECO:0000313" key="2">
    <source>
        <dbReference type="Ensembl" id="ENSCATP00000041448.1"/>
    </source>
</evidence>
<dbReference type="OMA" id="CERGRWI"/>
<sequence>VIRCSLACERCRWILTLLLLSAIAFDIIALAGRGRRQSSDHVQTSLLWWRCFHEGSDGSGS</sequence>
<keyword evidence="3" id="KW-1185">Reference proteome</keyword>
<organism evidence="2 3">
    <name type="scientific">Cercocebus atys</name>
    <name type="common">Sooty mangabey</name>
    <name type="synonym">Cercocebus torquatus atys</name>
    <dbReference type="NCBI Taxonomy" id="9531"/>
    <lineage>
        <taxon>Eukaryota</taxon>
        <taxon>Metazoa</taxon>
        <taxon>Chordata</taxon>
        <taxon>Craniata</taxon>
        <taxon>Vertebrata</taxon>
        <taxon>Euteleostomi</taxon>
        <taxon>Mammalia</taxon>
        <taxon>Eutheria</taxon>
        <taxon>Euarchontoglires</taxon>
        <taxon>Primates</taxon>
        <taxon>Haplorrhini</taxon>
        <taxon>Catarrhini</taxon>
        <taxon>Cercopithecidae</taxon>
        <taxon>Cercopithecinae</taxon>
        <taxon>Cercocebus</taxon>
    </lineage>
</organism>
<proteinExistence type="predicted"/>
<keyword evidence="1" id="KW-0472">Membrane</keyword>
<reference evidence="2" key="1">
    <citation type="submission" date="2025-08" db="UniProtKB">
        <authorList>
            <consortium name="Ensembl"/>
        </authorList>
    </citation>
    <scope>IDENTIFICATION</scope>
</reference>
<evidence type="ECO:0000256" key="1">
    <source>
        <dbReference type="SAM" id="Phobius"/>
    </source>
</evidence>
<keyword evidence="1" id="KW-1133">Transmembrane helix</keyword>
<reference evidence="2" key="2">
    <citation type="submission" date="2025-09" db="UniProtKB">
        <authorList>
            <consortium name="Ensembl"/>
        </authorList>
    </citation>
    <scope>IDENTIFICATION</scope>
</reference>
<accession>A0A2K5NV84</accession>
<dbReference type="Bgee" id="ENSCATG00000043388">
    <property type="expression patterns" value="Expressed in pituitary gland and 9 other cell types or tissues"/>
</dbReference>
<dbReference type="Ensembl" id="ENSCATT00000065860.1">
    <property type="protein sequence ID" value="ENSCATP00000041448.1"/>
    <property type="gene ID" value="ENSCATG00000043388.1"/>
</dbReference>
<feature type="transmembrane region" description="Helical" evidence="1">
    <location>
        <begin position="13"/>
        <end position="31"/>
    </location>
</feature>